<accession>T1AYP0</accession>
<reference evidence="1" key="1">
    <citation type="submission" date="2013-08" db="EMBL/GenBank/DDBJ databases">
        <authorList>
            <person name="Mendez C."/>
            <person name="Richter M."/>
            <person name="Ferrer M."/>
            <person name="Sanchez J."/>
        </authorList>
    </citation>
    <scope>NUCLEOTIDE SEQUENCE</scope>
</reference>
<dbReference type="EMBL" id="AUZX01006913">
    <property type="protein sequence ID" value="EQD61478.1"/>
    <property type="molecule type" value="Genomic_DNA"/>
</dbReference>
<dbReference type="Gene3D" id="3.40.1080.10">
    <property type="entry name" value="Glutaconate Coenzyme A-transferase"/>
    <property type="match status" value="1"/>
</dbReference>
<name>T1AYP0_9ZZZZ</name>
<reference evidence="1" key="2">
    <citation type="journal article" date="2014" name="ISME J.">
        <title>Microbial stratification in low pH oxic and suboxic macroscopic growths along an acid mine drainage.</title>
        <authorList>
            <person name="Mendez-Garcia C."/>
            <person name="Mesa V."/>
            <person name="Sprenger R.R."/>
            <person name="Richter M."/>
            <person name="Diez M.S."/>
            <person name="Solano J."/>
            <person name="Bargiela R."/>
            <person name="Golyshina O.V."/>
            <person name="Manteca A."/>
            <person name="Ramos J.L."/>
            <person name="Gallego J.R."/>
            <person name="Llorente I."/>
            <person name="Martins Dos Santos V.A."/>
            <person name="Jensen O.N."/>
            <person name="Pelaez A.I."/>
            <person name="Sanchez J."/>
            <person name="Ferrer M."/>
        </authorList>
    </citation>
    <scope>NUCLEOTIDE SEQUENCE</scope>
</reference>
<dbReference type="GO" id="GO:0016740">
    <property type="term" value="F:transferase activity"/>
    <property type="evidence" value="ECO:0007669"/>
    <property type="project" value="UniProtKB-KW"/>
</dbReference>
<dbReference type="InterPro" id="IPR037171">
    <property type="entry name" value="NagB/RpiA_transferase-like"/>
</dbReference>
<sequence>MPKLVSLDEAVRRYVPDGSRVALGLCLESNIPFALGYAIARARRRNLTLIGPISDILFDLLIGAG</sequence>
<protein>
    <submittedName>
        <fullName evidence="1">Coenzyme A transferase</fullName>
    </submittedName>
</protein>
<proteinExistence type="predicted"/>
<keyword evidence="1" id="KW-0808">Transferase</keyword>
<feature type="non-terminal residue" evidence="1">
    <location>
        <position position="65"/>
    </location>
</feature>
<organism evidence="1">
    <name type="scientific">mine drainage metagenome</name>
    <dbReference type="NCBI Taxonomy" id="410659"/>
    <lineage>
        <taxon>unclassified sequences</taxon>
        <taxon>metagenomes</taxon>
        <taxon>ecological metagenomes</taxon>
    </lineage>
</organism>
<comment type="caution">
    <text evidence="1">The sequence shown here is derived from an EMBL/GenBank/DDBJ whole genome shotgun (WGS) entry which is preliminary data.</text>
</comment>
<gene>
    <name evidence="1" type="ORF">B1A_09690</name>
</gene>
<dbReference type="AlphaFoldDB" id="T1AYP0"/>
<evidence type="ECO:0000313" key="1">
    <source>
        <dbReference type="EMBL" id="EQD61478.1"/>
    </source>
</evidence>
<dbReference type="SUPFAM" id="SSF100950">
    <property type="entry name" value="NagB/RpiA/CoA transferase-like"/>
    <property type="match status" value="1"/>
</dbReference>